<organism evidence="1 2">
    <name type="scientific">Neorhodopirellula lusitana</name>
    <dbReference type="NCBI Taxonomy" id="445327"/>
    <lineage>
        <taxon>Bacteria</taxon>
        <taxon>Pseudomonadati</taxon>
        <taxon>Planctomycetota</taxon>
        <taxon>Planctomycetia</taxon>
        <taxon>Pirellulales</taxon>
        <taxon>Pirellulaceae</taxon>
        <taxon>Neorhodopirellula</taxon>
    </lineage>
</organism>
<name>A0ABY1QJZ3_9BACT</name>
<proteinExistence type="predicted"/>
<keyword evidence="2" id="KW-1185">Reference proteome</keyword>
<dbReference type="EMBL" id="FXUG01000014">
    <property type="protein sequence ID" value="SMP71802.1"/>
    <property type="molecule type" value="Genomic_DNA"/>
</dbReference>
<protein>
    <submittedName>
        <fullName evidence="1">Uncharacterized protein</fullName>
    </submittedName>
</protein>
<accession>A0ABY1QJZ3</accession>
<reference evidence="1 2" key="1">
    <citation type="submission" date="2017-05" db="EMBL/GenBank/DDBJ databases">
        <authorList>
            <person name="Varghese N."/>
            <person name="Submissions S."/>
        </authorList>
    </citation>
    <scope>NUCLEOTIDE SEQUENCE [LARGE SCALE GENOMIC DNA]</scope>
    <source>
        <strain evidence="1 2">DSM 25457</strain>
    </source>
</reference>
<comment type="caution">
    <text evidence="1">The sequence shown here is derived from an EMBL/GenBank/DDBJ whole genome shotgun (WGS) entry which is preliminary data.</text>
</comment>
<evidence type="ECO:0000313" key="1">
    <source>
        <dbReference type="EMBL" id="SMP71802.1"/>
    </source>
</evidence>
<evidence type="ECO:0000313" key="2">
    <source>
        <dbReference type="Proteomes" id="UP001158067"/>
    </source>
</evidence>
<dbReference type="Proteomes" id="UP001158067">
    <property type="component" value="Unassembled WGS sequence"/>
</dbReference>
<gene>
    <name evidence="1" type="ORF">SAMN06265222_114117</name>
</gene>
<sequence length="108" mass="11642">MEVSGSVVPAVLVPNLLAWANGTGKTAVVDAVGGVPKWLAEFNATAKDFDFLWAACWGICCTKVLIFLRDEIFVVTVAKDGFEDVLAMTHTLFDFPDSTSTRPGTSWS</sequence>